<dbReference type="InterPro" id="IPR013210">
    <property type="entry name" value="LRR_N_plant-typ"/>
</dbReference>
<dbReference type="Pfam" id="PF08263">
    <property type="entry name" value="LRRNT_2"/>
    <property type="match status" value="1"/>
</dbReference>
<sequence length="891" mass="96945">MAAAHDEVPLEAVVVDSIFSHIQAGGAAEVAAGSAGRSRRWDAADEWSGGAAGDQDDGHCATAGSSGDEGDDDTDEEERIPSGGAGARAQLLAHCRCLPSLPPAAAARAQLFPLWPPPVPSSSVVVADAHLFPRRPCARGCAQLTKPSSLGGRRHARLTGHPPPAAGARHSSPVAVGFTARRSSPPPPPSPSPATEARACGSDPTQPPPPAKRRRTTRRVVGIDSLGEDLLLDILLRLPTLASLRAAVASSPSFRRRFRDLHPPPFLGAFGDPDGHDGLPVFLPARRTRDRDRGGDFLLTCLQDPDHDAPLRWRVADCRDGYLLLFNSDAGLVATVNPMAPRMTDLIKTPFRINNSASNGAIQDESLPISLDVHLISSEEDPMSFQLVWLCHDEFRVQVSVFSNDTRDWCFLPWVDIEERVSSPDVPQDGTKYWLMSGMQANGLIFWPFQNGKHMLVLDTGTMEFSVYEFPIYSKLVQGCSFGVGETKDGIPCIAYVNGATIVVLIRRFDKKQGVQGWRFVDGVNCDDEADQLGINGGLDVVAIKDGFVYLAATGMILSLCLETRKLEKLFPMSFQFPLHPYIMAWPPTLVGNYGSFAEIQDDISNHHRQTQGKQRSHPPSMDASAASMLWTLIIILAAAAAASSVHPPQQQSYGVGCIAAEWAALLSFKEGVMADPLRLLDSWQGAGDCCRWNGVGCSNRTGHVVKLDLRNTLYWDDQRQVRLDNPHAMRGQVSTSLLALRRLKYLYLSGNNLGGPGIAIPSFLGSLESLVYLNLSCIDFFGEVPTQLGNLSRLSYLDVGSMYYSGQIFSSDLSWLGRLSSLKYLDMSGINLSMVSDWAHVVNMLPNLRVLNLELCQLTRSNPPLLHSNLTVLEKLVLSSNNFYGPLATN</sequence>
<evidence type="ECO:0000256" key="3">
    <source>
        <dbReference type="SAM" id="MobiDB-lite"/>
    </source>
</evidence>
<dbReference type="STRING" id="4529.A0A0E0MYZ3"/>
<evidence type="ECO:0000313" key="6">
    <source>
        <dbReference type="EnsemblPlants" id="ORUFI01G24680.2"/>
    </source>
</evidence>
<dbReference type="PANTHER" id="PTHR33207">
    <property type="entry name" value="F-BOX DOMAIN CONTAINING PROTEIN-RELATED"/>
    <property type="match status" value="1"/>
</dbReference>
<organism evidence="6 7">
    <name type="scientific">Oryza rufipogon</name>
    <name type="common">Brownbeard rice</name>
    <name type="synonym">Asian wild rice</name>
    <dbReference type="NCBI Taxonomy" id="4529"/>
    <lineage>
        <taxon>Eukaryota</taxon>
        <taxon>Viridiplantae</taxon>
        <taxon>Streptophyta</taxon>
        <taxon>Embryophyta</taxon>
        <taxon>Tracheophyta</taxon>
        <taxon>Spermatophyta</taxon>
        <taxon>Magnoliopsida</taxon>
        <taxon>Liliopsida</taxon>
        <taxon>Poales</taxon>
        <taxon>Poaceae</taxon>
        <taxon>BOP clade</taxon>
        <taxon>Oryzoideae</taxon>
        <taxon>Oryzeae</taxon>
        <taxon>Oryzinae</taxon>
        <taxon>Oryza</taxon>
    </lineage>
</organism>
<dbReference type="InterPro" id="IPR001611">
    <property type="entry name" value="Leu-rich_rpt"/>
</dbReference>
<dbReference type="eggNOG" id="KOG0619">
    <property type="taxonomic scope" value="Eukaryota"/>
</dbReference>
<reference evidence="7" key="1">
    <citation type="submission" date="2013-06" db="EMBL/GenBank/DDBJ databases">
        <authorList>
            <person name="Zhao Q."/>
        </authorList>
    </citation>
    <scope>NUCLEOTIDE SEQUENCE</scope>
    <source>
        <strain evidence="7">cv. W1943</strain>
    </source>
</reference>
<feature type="region of interest" description="Disordered" evidence="3">
    <location>
        <begin position="33"/>
        <end position="82"/>
    </location>
</feature>
<feature type="domain" description="Leucine-rich repeat-containing N-terminal plant-type" evidence="4">
    <location>
        <begin position="663"/>
        <end position="699"/>
    </location>
</feature>
<protein>
    <submittedName>
        <fullName evidence="6">Uncharacterized protein</fullName>
    </submittedName>
</protein>
<dbReference type="InterPro" id="IPR032675">
    <property type="entry name" value="LRR_dom_sf"/>
</dbReference>
<keyword evidence="7" id="KW-1185">Reference proteome</keyword>
<accession>A0A0E0MYZ3</accession>
<dbReference type="AlphaFoldDB" id="A0A0E0MYZ3"/>
<dbReference type="HOGENOM" id="CLU_016982_0_0_1"/>
<feature type="compositionally biased region" description="Acidic residues" evidence="3">
    <location>
        <begin position="68"/>
        <end position="78"/>
    </location>
</feature>
<evidence type="ECO:0000256" key="1">
    <source>
        <dbReference type="ARBA" id="ARBA00022614"/>
    </source>
</evidence>
<dbReference type="Proteomes" id="UP000008022">
    <property type="component" value="Unassembled WGS sequence"/>
</dbReference>
<evidence type="ECO:0000259" key="5">
    <source>
        <dbReference type="Pfam" id="PF23635"/>
    </source>
</evidence>
<dbReference type="Gene3D" id="3.80.10.10">
    <property type="entry name" value="Ribonuclease Inhibitor"/>
    <property type="match status" value="1"/>
</dbReference>
<dbReference type="Pfam" id="PF00560">
    <property type="entry name" value="LRR_1"/>
    <property type="match status" value="1"/>
</dbReference>
<keyword evidence="1" id="KW-0433">Leucine-rich repeat</keyword>
<keyword evidence="2" id="KW-0677">Repeat</keyword>
<name>A0A0E0MYZ3_ORYRU</name>
<dbReference type="Gramene" id="ORUFI01G24680.2">
    <property type="protein sequence ID" value="ORUFI01G24680.2"/>
    <property type="gene ID" value="ORUFI01G24680"/>
</dbReference>
<dbReference type="InterPro" id="IPR056594">
    <property type="entry name" value="AT5G49610-like_b-prop"/>
</dbReference>
<reference evidence="6" key="2">
    <citation type="submission" date="2015-06" db="UniProtKB">
        <authorList>
            <consortium name="EnsemblPlants"/>
        </authorList>
    </citation>
    <scope>IDENTIFICATION</scope>
</reference>
<dbReference type="EnsemblPlants" id="ORUFI01G24680.2">
    <property type="protein sequence ID" value="ORUFI01G24680.2"/>
    <property type="gene ID" value="ORUFI01G24680"/>
</dbReference>
<proteinExistence type="predicted"/>
<dbReference type="SUPFAM" id="SSF52058">
    <property type="entry name" value="L domain-like"/>
    <property type="match status" value="1"/>
</dbReference>
<feature type="region of interest" description="Disordered" evidence="3">
    <location>
        <begin position="143"/>
        <end position="219"/>
    </location>
</feature>
<evidence type="ECO:0000259" key="4">
    <source>
        <dbReference type="Pfam" id="PF08263"/>
    </source>
</evidence>
<evidence type="ECO:0000313" key="7">
    <source>
        <dbReference type="Proteomes" id="UP000008022"/>
    </source>
</evidence>
<feature type="domain" description="F-box protein AT5G49610-like beta-propeller" evidence="5">
    <location>
        <begin position="315"/>
        <end position="589"/>
    </location>
</feature>
<dbReference type="Pfam" id="PF23635">
    <property type="entry name" value="Beta-prop_AT5G49610-like"/>
    <property type="match status" value="1"/>
</dbReference>
<evidence type="ECO:0000256" key="2">
    <source>
        <dbReference type="ARBA" id="ARBA00022737"/>
    </source>
</evidence>